<feature type="coiled-coil region" evidence="1">
    <location>
        <begin position="206"/>
        <end position="240"/>
    </location>
</feature>
<protein>
    <recommendedName>
        <fullName evidence="5">Autophagy-related protein 28</fullName>
    </recommendedName>
</protein>
<keyword evidence="1" id="KW-0175">Coiled coil</keyword>
<keyword evidence="4" id="KW-1185">Reference proteome</keyword>
<evidence type="ECO:0000313" key="3">
    <source>
        <dbReference type="EMBL" id="KAF2868012.1"/>
    </source>
</evidence>
<evidence type="ECO:0000256" key="1">
    <source>
        <dbReference type="SAM" id="Coils"/>
    </source>
</evidence>
<dbReference type="OrthoDB" id="5342758at2759"/>
<reference evidence="3 4" key="1">
    <citation type="submission" date="2020-01" db="EMBL/GenBank/DDBJ databases">
        <authorList>
            <consortium name="DOE Joint Genome Institute"/>
            <person name="Haridas S."/>
            <person name="Albert R."/>
            <person name="Binder M."/>
            <person name="Bloem J."/>
            <person name="Labutti K."/>
            <person name="Salamov A."/>
            <person name="Andreopoulos B."/>
            <person name="Baker S.E."/>
            <person name="Barry K."/>
            <person name="Bills G."/>
            <person name="Bluhm B.H."/>
            <person name="Cannon C."/>
            <person name="Castanera R."/>
            <person name="Culley D.E."/>
            <person name="Daum C."/>
            <person name="Ezra D."/>
            <person name="Gonzalez J.B."/>
            <person name="Henrissat B."/>
            <person name="Kuo A."/>
            <person name="Liang C."/>
            <person name="Lipzen A."/>
            <person name="Lutzoni F."/>
            <person name="Magnuson J."/>
            <person name="Mondo S."/>
            <person name="Nolan M."/>
            <person name="Ohm R."/>
            <person name="Pangilinan J."/>
            <person name="Park H.-J.H."/>
            <person name="Ramirez L."/>
            <person name="Alfaro M."/>
            <person name="Sun H."/>
            <person name="Tritt A."/>
            <person name="Yoshinaga Y."/>
            <person name="Zwiers L.-H.L."/>
            <person name="Turgeon B.G."/>
            <person name="Goodwin S.B."/>
            <person name="Spatafora J.W."/>
            <person name="Crous P.W."/>
            <person name="Grigoriev I.V."/>
        </authorList>
    </citation>
    <scope>NUCLEOTIDE SEQUENCE [LARGE SCALE GENOMIC DNA]</scope>
    <source>
        <strain evidence="3 4">CBS 611.86</strain>
    </source>
</reference>
<accession>A0A7C8I4H8</accession>
<comment type="caution">
    <text evidence="3">The sequence shown here is derived from an EMBL/GenBank/DDBJ whole genome shotgun (WGS) entry which is preliminary data.</text>
</comment>
<sequence>MSILNSVFGSLSPNFRDSFEDARAPAHELPLFNSSSSPRIPPPVASTVLWSAPPTNLSPPPRVPDDLLVLQRRARHLEQQLQELLDAQADGLMSGLTGNESTPDDLISNGSTTPTVSSVRENDRNVESEDHGHTRKRKVGLGAARRGIFKRIQQLANTKADELDLLDEDLRDLQGFVEKTELWGQKRLRLERKIKDIEGDSAGERTHTLKDQATELELQIRQKEEELWALKARHRRVQKELADTENSVEAKLSSYKTSLSIMDKEIAAFLAKPPETSHIQLTSSPFLSLPSKRRTLEMAHDYWHDEQTRLAEKCEEIDIDRAALDEGAVLWNDVVKKVVDFEATLQDHMQRADGGTNSDSSKLLARIESTVAYLEEKLELANFRSWNLLVCAIGAELEAFKQGMDILQEVLGVKRKGKEKVVETLVDTESTPDESEEQGSSSAIRIRQSPPSSTVPKPRFFDTDDEDPDPELMISHQDTDTD</sequence>
<evidence type="ECO:0000256" key="2">
    <source>
        <dbReference type="SAM" id="MobiDB-lite"/>
    </source>
</evidence>
<dbReference type="EMBL" id="JAADJZ010000021">
    <property type="protein sequence ID" value="KAF2868012.1"/>
    <property type="molecule type" value="Genomic_DNA"/>
</dbReference>
<proteinExistence type="predicted"/>
<evidence type="ECO:0008006" key="5">
    <source>
        <dbReference type="Google" id="ProtNLM"/>
    </source>
</evidence>
<feature type="compositionally biased region" description="Polar residues" evidence="2">
    <location>
        <begin position="438"/>
        <end position="455"/>
    </location>
</feature>
<organism evidence="3 4">
    <name type="scientific">Massariosphaeria phaeospora</name>
    <dbReference type="NCBI Taxonomy" id="100035"/>
    <lineage>
        <taxon>Eukaryota</taxon>
        <taxon>Fungi</taxon>
        <taxon>Dikarya</taxon>
        <taxon>Ascomycota</taxon>
        <taxon>Pezizomycotina</taxon>
        <taxon>Dothideomycetes</taxon>
        <taxon>Pleosporomycetidae</taxon>
        <taxon>Pleosporales</taxon>
        <taxon>Pleosporales incertae sedis</taxon>
        <taxon>Massariosphaeria</taxon>
    </lineage>
</organism>
<evidence type="ECO:0000313" key="4">
    <source>
        <dbReference type="Proteomes" id="UP000481861"/>
    </source>
</evidence>
<dbReference type="AlphaFoldDB" id="A0A7C8I4H8"/>
<dbReference type="Proteomes" id="UP000481861">
    <property type="component" value="Unassembled WGS sequence"/>
</dbReference>
<feature type="region of interest" description="Disordered" evidence="2">
    <location>
        <begin position="94"/>
        <end position="139"/>
    </location>
</feature>
<feature type="region of interest" description="Disordered" evidence="2">
    <location>
        <begin position="424"/>
        <end position="482"/>
    </location>
</feature>
<name>A0A7C8I4H8_9PLEO</name>
<feature type="compositionally biased region" description="Basic and acidic residues" evidence="2">
    <location>
        <begin position="120"/>
        <end position="132"/>
    </location>
</feature>
<gene>
    <name evidence="3" type="ORF">BDV95DRAFT_501938</name>
</gene>
<feature type="compositionally biased region" description="Polar residues" evidence="2">
    <location>
        <begin position="108"/>
        <end position="119"/>
    </location>
</feature>